<name>A0ABQ8UCQ3_9EUKA</name>
<evidence type="ECO:0000313" key="1">
    <source>
        <dbReference type="EMBL" id="KAJ4457075.1"/>
    </source>
</evidence>
<gene>
    <name evidence="1" type="ORF">PAPYR_7584</name>
</gene>
<evidence type="ECO:0000313" key="2">
    <source>
        <dbReference type="Proteomes" id="UP001141327"/>
    </source>
</evidence>
<reference evidence="1" key="1">
    <citation type="journal article" date="2022" name="bioRxiv">
        <title>Genomics of Preaxostyla Flagellates Illuminates Evolutionary Transitions and the Path Towards Mitochondrial Loss.</title>
        <authorList>
            <person name="Novak L.V.F."/>
            <person name="Treitli S.C."/>
            <person name="Pyrih J."/>
            <person name="Halakuc P."/>
            <person name="Pipaliya S.V."/>
            <person name="Vacek V."/>
            <person name="Brzon O."/>
            <person name="Soukal P."/>
            <person name="Eme L."/>
            <person name="Dacks J.B."/>
            <person name="Karnkowska A."/>
            <person name="Elias M."/>
            <person name="Hampl V."/>
        </authorList>
    </citation>
    <scope>NUCLEOTIDE SEQUENCE</scope>
    <source>
        <strain evidence="1">RCP-MX</strain>
    </source>
</reference>
<comment type="caution">
    <text evidence="1">The sequence shown here is derived from an EMBL/GenBank/DDBJ whole genome shotgun (WGS) entry which is preliminary data.</text>
</comment>
<protein>
    <recommendedName>
        <fullName evidence="3">Secreted protein</fullName>
    </recommendedName>
</protein>
<evidence type="ECO:0008006" key="3">
    <source>
        <dbReference type="Google" id="ProtNLM"/>
    </source>
</evidence>
<accession>A0ABQ8UCQ3</accession>
<sequence>MRRAALLTTSLCQVRAVRATALSALARPTLRPPDARWLLEITRCVVSLVPLALMPAAASDLAALGAGSTTRMRTVPVRGPQTWPDALLMITCFSLIPDLPLASAPPDLPHLVSVSDHPPDRSCHRITLADPRSSP</sequence>
<dbReference type="EMBL" id="JAPMOS010000055">
    <property type="protein sequence ID" value="KAJ4457075.1"/>
    <property type="molecule type" value="Genomic_DNA"/>
</dbReference>
<proteinExistence type="predicted"/>
<organism evidence="1 2">
    <name type="scientific">Paratrimastix pyriformis</name>
    <dbReference type="NCBI Taxonomy" id="342808"/>
    <lineage>
        <taxon>Eukaryota</taxon>
        <taxon>Metamonada</taxon>
        <taxon>Preaxostyla</taxon>
        <taxon>Paratrimastigidae</taxon>
        <taxon>Paratrimastix</taxon>
    </lineage>
</organism>
<dbReference type="Proteomes" id="UP001141327">
    <property type="component" value="Unassembled WGS sequence"/>
</dbReference>
<keyword evidence="2" id="KW-1185">Reference proteome</keyword>